<dbReference type="InterPro" id="IPR001737">
    <property type="entry name" value="KsgA/Erm"/>
</dbReference>
<feature type="compositionally biased region" description="Polar residues" evidence="8">
    <location>
        <begin position="769"/>
        <end position="780"/>
    </location>
</feature>
<dbReference type="GO" id="GO:0005759">
    <property type="term" value="C:mitochondrial matrix"/>
    <property type="evidence" value="ECO:0007669"/>
    <property type="project" value="TreeGrafter"/>
</dbReference>
<keyword evidence="9" id="KW-1133">Transmembrane helix</keyword>
<comment type="function">
    <text evidence="6">Mitochondrial transcription factor that confers selective promoter recognition on the core subunit of the yeast mitochondrial RNA polymerase. Interacts with DNA in a non-specific manner.</text>
</comment>
<dbReference type="GO" id="GO:0003723">
    <property type="term" value="F:RNA binding"/>
    <property type="evidence" value="ECO:0007669"/>
    <property type="project" value="UniProtKB-KW"/>
</dbReference>
<evidence type="ECO:0000256" key="2">
    <source>
        <dbReference type="ARBA" id="ARBA00022603"/>
    </source>
</evidence>
<evidence type="ECO:0000256" key="6">
    <source>
        <dbReference type="ARBA" id="ARBA00024915"/>
    </source>
</evidence>
<feature type="transmembrane region" description="Helical" evidence="9">
    <location>
        <begin position="708"/>
        <end position="731"/>
    </location>
</feature>
<gene>
    <name evidence="10" type="ORF">BD626DRAFT_580175</name>
</gene>
<dbReference type="GO" id="GO:0000179">
    <property type="term" value="F:rRNA (adenine-N6,N6-)-dimethyltransferase activity"/>
    <property type="evidence" value="ECO:0007669"/>
    <property type="project" value="TreeGrafter"/>
</dbReference>
<dbReference type="STRING" id="97359.A0A550CYH0"/>
<evidence type="ECO:0000256" key="4">
    <source>
        <dbReference type="ARBA" id="ARBA00022691"/>
    </source>
</evidence>
<comment type="caution">
    <text evidence="10">The sequence shown here is derived from an EMBL/GenBank/DDBJ whole genome shotgun (WGS) entry which is preliminary data.</text>
</comment>
<dbReference type="EMBL" id="VDMD01000001">
    <property type="protein sequence ID" value="TRM69841.1"/>
    <property type="molecule type" value="Genomic_DNA"/>
</dbReference>
<dbReference type="Gene3D" id="1.10.8.100">
    <property type="entry name" value="Ribosomal RNA adenine dimethylase-like, domain 2"/>
    <property type="match status" value="1"/>
</dbReference>
<evidence type="ECO:0000313" key="10">
    <source>
        <dbReference type="EMBL" id="TRM69841.1"/>
    </source>
</evidence>
<evidence type="ECO:0000256" key="8">
    <source>
        <dbReference type="SAM" id="MobiDB-lite"/>
    </source>
</evidence>
<organism evidence="10 11">
    <name type="scientific">Schizophyllum amplum</name>
    <dbReference type="NCBI Taxonomy" id="97359"/>
    <lineage>
        <taxon>Eukaryota</taxon>
        <taxon>Fungi</taxon>
        <taxon>Dikarya</taxon>
        <taxon>Basidiomycota</taxon>
        <taxon>Agaricomycotina</taxon>
        <taxon>Agaricomycetes</taxon>
        <taxon>Agaricomycetidae</taxon>
        <taxon>Agaricales</taxon>
        <taxon>Schizophyllaceae</taxon>
        <taxon>Schizophyllum</taxon>
    </lineage>
</organism>
<evidence type="ECO:0000313" key="11">
    <source>
        <dbReference type="Proteomes" id="UP000320762"/>
    </source>
</evidence>
<dbReference type="EC" id="2.1.1.-" evidence="7"/>
<dbReference type="PANTHER" id="PTHR11727:SF17">
    <property type="entry name" value="DIMETHYLADENOSINE TRANSFERASE 1, MITOCHONDRIAL"/>
    <property type="match status" value="1"/>
</dbReference>
<feature type="transmembrane region" description="Helical" evidence="9">
    <location>
        <begin position="563"/>
        <end position="586"/>
    </location>
</feature>
<evidence type="ECO:0000256" key="3">
    <source>
        <dbReference type="ARBA" id="ARBA00022679"/>
    </source>
</evidence>
<reference evidence="10 11" key="1">
    <citation type="journal article" date="2019" name="New Phytol.">
        <title>Comparative genomics reveals unique wood-decay strategies and fruiting body development in the Schizophyllaceae.</title>
        <authorList>
            <person name="Almasi E."/>
            <person name="Sahu N."/>
            <person name="Krizsan K."/>
            <person name="Balint B."/>
            <person name="Kovacs G.M."/>
            <person name="Kiss B."/>
            <person name="Cseklye J."/>
            <person name="Drula E."/>
            <person name="Henrissat B."/>
            <person name="Nagy I."/>
            <person name="Chovatia M."/>
            <person name="Adam C."/>
            <person name="LaButti K."/>
            <person name="Lipzen A."/>
            <person name="Riley R."/>
            <person name="Grigoriev I.V."/>
            <person name="Nagy L.G."/>
        </authorList>
    </citation>
    <scope>NUCLEOTIDE SEQUENCE [LARGE SCALE GENOMIC DNA]</scope>
    <source>
        <strain evidence="10 11">NL-1724</strain>
    </source>
</reference>
<protein>
    <recommendedName>
        <fullName evidence="7">rRNA adenine N(6)-methyltransferase</fullName>
        <ecNumber evidence="7">2.1.1.-</ecNumber>
    </recommendedName>
</protein>
<keyword evidence="3 7" id="KW-0808">Transferase</keyword>
<accession>A0A550CYH0</accession>
<keyword evidence="11" id="KW-1185">Reference proteome</keyword>
<dbReference type="InterPro" id="IPR023165">
    <property type="entry name" value="rRNA_Ade_diMease-like_C"/>
</dbReference>
<dbReference type="SUPFAM" id="SSF53335">
    <property type="entry name" value="S-adenosyl-L-methionine-dependent methyltransferases"/>
    <property type="match status" value="1"/>
</dbReference>
<feature type="transmembrane region" description="Helical" evidence="9">
    <location>
        <begin position="630"/>
        <end position="654"/>
    </location>
</feature>
<dbReference type="Gene3D" id="3.40.50.150">
    <property type="entry name" value="Vaccinia Virus protein VP39"/>
    <property type="match status" value="1"/>
</dbReference>
<evidence type="ECO:0000256" key="5">
    <source>
        <dbReference type="ARBA" id="ARBA00022884"/>
    </source>
</evidence>
<proteinExistence type="inferred from homology"/>
<dbReference type="GO" id="GO:0006391">
    <property type="term" value="P:transcription initiation at mitochondrial promoter"/>
    <property type="evidence" value="ECO:0007669"/>
    <property type="project" value="TreeGrafter"/>
</dbReference>
<feature type="transmembrane region" description="Helical" evidence="9">
    <location>
        <begin position="598"/>
        <end position="618"/>
    </location>
</feature>
<dbReference type="GO" id="GO:0034246">
    <property type="term" value="F:mitochondrial transcription factor activity"/>
    <property type="evidence" value="ECO:0007669"/>
    <property type="project" value="TreeGrafter"/>
</dbReference>
<keyword evidence="5" id="KW-0694">RNA-binding</keyword>
<keyword evidence="7" id="KW-0698">rRNA processing</keyword>
<feature type="region of interest" description="Disordered" evidence="8">
    <location>
        <begin position="50"/>
        <end position="91"/>
    </location>
</feature>
<keyword evidence="2 7" id="KW-0489">Methyltransferase</keyword>
<feature type="transmembrane region" description="Helical" evidence="9">
    <location>
        <begin position="516"/>
        <end position="543"/>
    </location>
</feature>
<comment type="subcellular location">
    <subcellularLocation>
        <location evidence="1">Mitochondrion</location>
    </subcellularLocation>
</comment>
<keyword evidence="9" id="KW-0812">Transmembrane</keyword>
<dbReference type="OrthoDB" id="16079at2759"/>
<dbReference type="AlphaFoldDB" id="A0A550CYH0"/>
<keyword evidence="9" id="KW-0472">Membrane</keyword>
<evidence type="ECO:0000256" key="1">
    <source>
        <dbReference type="ARBA" id="ARBA00004173"/>
    </source>
</evidence>
<feature type="region of interest" description="Disordered" evidence="8">
    <location>
        <begin position="753"/>
        <end position="796"/>
    </location>
</feature>
<comment type="similarity">
    <text evidence="7">Belongs to the class I-like SAM-binding methyltransferase superfamily. rRNA adenine N(6)-methyltransferase family.</text>
</comment>
<dbReference type="InterPro" id="IPR029063">
    <property type="entry name" value="SAM-dependent_MTases_sf"/>
</dbReference>
<feature type="compositionally biased region" description="Polar residues" evidence="8">
    <location>
        <begin position="66"/>
        <end position="75"/>
    </location>
</feature>
<name>A0A550CYH0_9AGAR</name>
<dbReference type="Pfam" id="PF00398">
    <property type="entry name" value="RrnaAD"/>
    <property type="match status" value="1"/>
</dbReference>
<sequence>MLLHLSRTQRAAGASQLQLYKYLLASTSPARCYATKAAVEWAPGEISKAVEQGEAARPRRRRKPQAESSGSSTLAVSPPQKRASSSLPKRQKLAATVDELDSVVVSNKDWQSRLELPPVEEWNDVFPSHYTIRSRLSLHNQQTARDLAEAYIPDGSKGKTIIEAFPGPGALSRAILALPKERVKRLILLENYPSFLDYLIPLEQSDPRVTIIRSSPGAWETFDRVLKDHIPPDCKTDWDSGVNENVSLICQLPMGQSGEMLFQQWIRCIPNHQWLFSLGRVPLHIVMTEELWIRITATVLEKNLRGKVSIVTEATCQTKQVLPHLFRPHGDHFFPARKAKGSLANTTRYGTVASTITPKAWQIIEEGKMDAWDYILRHMFSQKAATVDKALPYLAPGAISLLPKIFPGPTLPQSQAIYPKVQVRGMQLRDWGILFRAFDDWPFAPKFSGRSLCGAWGCEVVGLHYGMIVDVFFERHRLLLDAQYYKLVPGDVAAIQNIVLQTGVDFLFYENPTRGAYIVTPAIVGLFLSSTVGVALGITFYLVQVPTFGYGLDSILGLIGRMNVALAVAFRLNYLVSDAIVVWRAWVLWPDNRFAKGVLLLCMTGSLVGVAVECFWSTSDLLAGEPKLRTLMMTIPLLFTNFVATALVGIQVWYYRRDIKGSFGPWTKTTRVEKVLLLLVESGLVYCLIWVVYLVINITEGPNTLAAYGVISTAYHTVAGIYPTFIVLVVAMQRSATQSLIDTQAVSHPIHFADSVEPSPQAPHDDTTTQDSDVGTNSHWTAEPGPSSLRSPEDATHTRISTEIIITSANKSATSIN</sequence>
<evidence type="ECO:0000256" key="7">
    <source>
        <dbReference type="RuleBase" id="RU362106"/>
    </source>
</evidence>
<dbReference type="Proteomes" id="UP000320762">
    <property type="component" value="Unassembled WGS sequence"/>
</dbReference>
<keyword evidence="4 7" id="KW-0949">S-adenosyl-L-methionine</keyword>
<feature type="transmembrane region" description="Helical" evidence="9">
    <location>
        <begin position="675"/>
        <end position="696"/>
    </location>
</feature>
<dbReference type="PANTHER" id="PTHR11727">
    <property type="entry name" value="DIMETHYLADENOSINE TRANSFERASE"/>
    <property type="match status" value="1"/>
</dbReference>
<evidence type="ECO:0000256" key="9">
    <source>
        <dbReference type="SAM" id="Phobius"/>
    </source>
</evidence>